<organism evidence="1 2">
    <name type="scientific">Sphingomonas naphthae</name>
    <dbReference type="NCBI Taxonomy" id="1813468"/>
    <lineage>
        <taxon>Bacteria</taxon>
        <taxon>Pseudomonadati</taxon>
        <taxon>Pseudomonadota</taxon>
        <taxon>Alphaproteobacteria</taxon>
        <taxon>Sphingomonadales</taxon>
        <taxon>Sphingomonadaceae</taxon>
        <taxon>Sphingomonas</taxon>
    </lineage>
</organism>
<evidence type="ECO:0000313" key="2">
    <source>
        <dbReference type="Proteomes" id="UP001220395"/>
    </source>
</evidence>
<protein>
    <submittedName>
        <fullName evidence="1">Uncharacterized protein</fullName>
    </submittedName>
</protein>
<keyword evidence="2" id="KW-1185">Reference proteome</keyword>
<dbReference type="EMBL" id="CP117411">
    <property type="protein sequence ID" value="WCT75046.1"/>
    <property type="molecule type" value="Genomic_DNA"/>
</dbReference>
<name>A0ABY7TP81_9SPHN</name>
<reference evidence="1 2" key="1">
    <citation type="submission" date="2023-02" db="EMBL/GenBank/DDBJ databases">
        <title>Genome sequence of Sphingomonas naphthae.</title>
        <authorList>
            <person name="Kim S."/>
            <person name="Heo J."/>
            <person name="Kwon S.-W."/>
        </authorList>
    </citation>
    <scope>NUCLEOTIDE SEQUENCE [LARGE SCALE GENOMIC DNA]</scope>
    <source>
        <strain evidence="1 2">KACC 18716</strain>
    </source>
</reference>
<accession>A0ABY7TP81</accession>
<evidence type="ECO:0000313" key="1">
    <source>
        <dbReference type="EMBL" id="WCT75046.1"/>
    </source>
</evidence>
<proteinExistence type="predicted"/>
<sequence length="57" mass="6325">MVELLAAFDAAHLRKKYGDRALEEANARMFRAGEEGDLGNLAHWARVVRLLSTPSAE</sequence>
<dbReference type="RefSeq" id="WP_273690563.1">
    <property type="nucleotide sequence ID" value="NZ_CP117411.1"/>
</dbReference>
<dbReference type="Proteomes" id="UP001220395">
    <property type="component" value="Chromosome"/>
</dbReference>
<gene>
    <name evidence="1" type="ORF">PQ455_07475</name>
</gene>